<dbReference type="GO" id="GO:0006643">
    <property type="term" value="P:membrane lipid metabolic process"/>
    <property type="evidence" value="ECO:0007669"/>
    <property type="project" value="TreeGrafter"/>
</dbReference>
<dbReference type="GO" id="GO:0016020">
    <property type="term" value="C:membrane"/>
    <property type="evidence" value="ECO:0007669"/>
    <property type="project" value="GOC"/>
</dbReference>
<keyword evidence="8" id="KW-1185">Reference proteome</keyword>
<keyword evidence="5 6" id="KW-0472">Membrane</keyword>
<dbReference type="GO" id="GO:0050479">
    <property type="term" value="F:glyceryl-ether monooxygenase activity"/>
    <property type="evidence" value="ECO:0007669"/>
    <property type="project" value="TreeGrafter"/>
</dbReference>
<name>A0A8C6YT78_NOTPE</name>
<organism evidence="7 8">
    <name type="scientific">Nothoprocta perdicaria</name>
    <name type="common">Chilean tinamou</name>
    <name type="synonym">Crypturus perdicarius</name>
    <dbReference type="NCBI Taxonomy" id="30464"/>
    <lineage>
        <taxon>Eukaryota</taxon>
        <taxon>Metazoa</taxon>
        <taxon>Chordata</taxon>
        <taxon>Craniata</taxon>
        <taxon>Vertebrata</taxon>
        <taxon>Euteleostomi</taxon>
        <taxon>Archelosauria</taxon>
        <taxon>Archosauria</taxon>
        <taxon>Dinosauria</taxon>
        <taxon>Saurischia</taxon>
        <taxon>Theropoda</taxon>
        <taxon>Coelurosauria</taxon>
        <taxon>Aves</taxon>
        <taxon>Palaeognathae</taxon>
        <taxon>Tinamiformes</taxon>
        <taxon>Tinamidae</taxon>
        <taxon>Nothoprocta</taxon>
    </lineage>
</organism>
<dbReference type="PANTHER" id="PTHR21624:SF1">
    <property type="entry name" value="ALKYLGLYCEROL MONOOXYGENASE"/>
    <property type="match status" value="1"/>
</dbReference>
<proteinExistence type="predicted"/>
<gene>
    <name evidence="7" type="primary">AGMO</name>
</gene>
<dbReference type="PANTHER" id="PTHR21624">
    <property type="entry name" value="STEROL DESATURASE-RELATED PROTEIN"/>
    <property type="match status" value="1"/>
</dbReference>
<protein>
    <submittedName>
        <fullName evidence="7">Alkylglycerol monooxygenase</fullName>
    </submittedName>
</protein>
<keyword evidence="3 6" id="KW-1133">Transmembrane helix</keyword>
<evidence type="ECO:0000256" key="2">
    <source>
        <dbReference type="ARBA" id="ARBA00022692"/>
    </source>
</evidence>
<reference evidence="7" key="2">
    <citation type="submission" date="2025-09" db="UniProtKB">
        <authorList>
            <consortium name="Ensembl"/>
        </authorList>
    </citation>
    <scope>IDENTIFICATION</scope>
</reference>
<evidence type="ECO:0000256" key="6">
    <source>
        <dbReference type="SAM" id="Phobius"/>
    </source>
</evidence>
<evidence type="ECO:0000256" key="5">
    <source>
        <dbReference type="ARBA" id="ARBA00023136"/>
    </source>
</evidence>
<evidence type="ECO:0000256" key="3">
    <source>
        <dbReference type="ARBA" id="ARBA00022989"/>
    </source>
</evidence>
<evidence type="ECO:0000313" key="8">
    <source>
        <dbReference type="Proteomes" id="UP000694420"/>
    </source>
</evidence>
<dbReference type="Proteomes" id="UP000694420">
    <property type="component" value="Unplaced"/>
</dbReference>
<keyword evidence="2 6" id="KW-0812">Transmembrane</keyword>
<feature type="transmembrane region" description="Helical" evidence="6">
    <location>
        <begin position="43"/>
        <end position="60"/>
    </location>
</feature>
<comment type="subcellular location">
    <subcellularLocation>
        <location evidence="1">Endomembrane system</location>
        <topology evidence="1">Multi-pass membrane protein</topology>
    </subcellularLocation>
</comment>
<keyword evidence="4" id="KW-0560">Oxidoreductase</keyword>
<dbReference type="Ensembl" id="ENSNPET00000002050.1">
    <property type="protein sequence ID" value="ENSNPEP00000002009.1"/>
    <property type="gene ID" value="ENSNPEG00000001518.1"/>
</dbReference>
<evidence type="ECO:0000256" key="4">
    <source>
        <dbReference type="ARBA" id="ARBA00023002"/>
    </source>
</evidence>
<accession>A0A8C6YT78</accession>
<evidence type="ECO:0000256" key="1">
    <source>
        <dbReference type="ARBA" id="ARBA00004127"/>
    </source>
</evidence>
<reference evidence="7" key="1">
    <citation type="submission" date="2025-08" db="UniProtKB">
        <authorList>
            <consortium name="Ensembl"/>
        </authorList>
    </citation>
    <scope>IDENTIFICATION</scope>
</reference>
<dbReference type="AlphaFoldDB" id="A0A8C6YT78"/>
<evidence type="ECO:0000313" key="7">
    <source>
        <dbReference type="Ensembl" id="ENSNPEP00000002009.1"/>
    </source>
</evidence>
<sequence length="103" mass="11271">GCAVCCGAMASSTLQLRALLYAVLPSESRFRSLHEVPNYVEKSIPFFIGFIALEFAVSWVQRRKLAGRINDGISSLSLGILSRLPECSSDLVLRYFSSLGANK</sequence>
<dbReference type="GO" id="GO:0005783">
    <property type="term" value="C:endoplasmic reticulum"/>
    <property type="evidence" value="ECO:0007669"/>
    <property type="project" value="TreeGrafter"/>
</dbReference>
<dbReference type="InterPro" id="IPR051689">
    <property type="entry name" value="Sterol_desaturase/TMEM195"/>
</dbReference>